<feature type="domain" description="Metallo-beta-lactamase" evidence="5">
    <location>
        <begin position="94"/>
        <end position="297"/>
    </location>
</feature>
<keyword evidence="3" id="KW-0378">Hydrolase</keyword>
<dbReference type="PANTHER" id="PTHR42978">
    <property type="entry name" value="QUORUM-QUENCHING LACTONASE YTNP-RELATED-RELATED"/>
    <property type="match status" value="1"/>
</dbReference>
<keyword evidence="2" id="KW-0479">Metal-binding</keyword>
<evidence type="ECO:0000259" key="5">
    <source>
        <dbReference type="SMART" id="SM00849"/>
    </source>
</evidence>
<dbReference type="Gene3D" id="3.60.15.10">
    <property type="entry name" value="Ribonuclease Z/Hydroxyacylglutathione hydrolase-like"/>
    <property type="match status" value="1"/>
</dbReference>
<protein>
    <submittedName>
        <fullName evidence="6">MBL fold metallo-hydrolase</fullName>
    </submittedName>
</protein>
<reference evidence="6 7" key="1">
    <citation type="submission" date="2024-04" db="EMBL/GenBank/DDBJ databases">
        <title>Phylogenomic analyses of a clade within the roseobacter group suggest taxonomic reassignments of species of the genera Aestuariivita, Citreicella, Loktanella, Nautella, Pelagibaca, Ruegeria, Thalassobius, Thiobacimonas and Tropicibacter, and the proposal o.</title>
        <authorList>
            <person name="Jeon C.O."/>
        </authorList>
    </citation>
    <scope>NUCLEOTIDE SEQUENCE [LARGE SCALE GENOMIC DNA]</scope>
    <source>
        <strain evidence="6 7">G8-12</strain>
    </source>
</reference>
<evidence type="ECO:0000313" key="6">
    <source>
        <dbReference type="EMBL" id="WZU63422.1"/>
    </source>
</evidence>
<dbReference type="Proteomes" id="UP001451782">
    <property type="component" value="Chromosome"/>
</dbReference>
<dbReference type="SMART" id="SM00849">
    <property type="entry name" value="Lactamase_B"/>
    <property type="match status" value="1"/>
</dbReference>
<dbReference type="GO" id="GO:0016787">
    <property type="term" value="F:hydrolase activity"/>
    <property type="evidence" value="ECO:0007669"/>
    <property type="project" value="UniProtKB-KW"/>
</dbReference>
<dbReference type="AlphaFoldDB" id="A0AAN0NF10"/>
<dbReference type="EMBL" id="CP151762">
    <property type="protein sequence ID" value="WZU63422.1"/>
    <property type="molecule type" value="Genomic_DNA"/>
</dbReference>
<proteinExistence type="inferred from homology"/>
<gene>
    <name evidence="6" type="ORF">AABB28_16470</name>
</gene>
<dbReference type="CDD" id="cd07720">
    <property type="entry name" value="OPHC2-like_MBL-fold"/>
    <property type="match status" value="1"/>
</dbReference>
<dbReference type="RefSeq" id="WP_342069804.1">
    <property type="nucleotide sequence ID" value="NZ_CP151762.1"/>
</dbReference>
<dbReference type="KEGG" id="yag:AABB28_16470"/>
<evidence type="ECO:0000313" key="7">
    <source>
        <dbReference type="Proteomes" id="UP001451782"/>
    </source>
</evidence>
<dbReference type="PANTHER" id="PTHR42978:SF6">
    <property type="entry name" value="QUORUM-QUENCHING LACTONASE YTNP-RELATED"/>
    <property type="match status" value="1"/>
</dbReference>
<dbReference type="InterPro" id="IPR006311">
    <property type="entry name" value="TAT_signal"/>
</dbReference>
<accession>A0AAN0NF10</accession>
<evidence type="ECO:0000256" key="2">
    <source>
        <dbReference type="ARBA" id="ARBA00022723"/>
    </source>
</evidence>
<name>A0AAN0NF10_9RHOB</name>
<dbReference type="InterPro" id="IPR001279">
    <property type="entry name" value="Metallo-B-lactamas"/>
</dbReference>
<dbReference type="Pfam" id="PF00753">
    <property type="entry name" value="Lactamase_B"/>
    <property type="match status" value="1"/>
</dbReference>
<dbReference type="InterPro" id="IPR036866">
    <property type="entry name" value="RibonucZ/Hydroxyglut_hydro"/>
</dbReference>
<sequence length="323" mass="33665">MTSFDLSRRGLVLGAAGGAALLAAGRPQPVQAAAHAAASLPTFYDRMVGDLRVTTLLDGYFALDQTLVTNLGGEQITEGMRAAYLDPANPIPLAISTHVIRQADQVTLVDAGAGGAFGPTAGRLRTSLEALGVAPEDVTRIVLTHMHPDHIGGLIGENGPVFPNASLHVSEADHAFWTDETIASGAPESSQGFFALARAVSEAYTGRTAMFGDNTDLGGGVTTMAMPGHTPGHSGVRVSDSSDQLIIWGDSTAVASLQFSHPDAGIAFDADGVQAAETRRRVLDMVVADKIAVAGTHLPFPGVGHVEEKDGAYAWVPEEWQHI</sequence>
<comment type="similarity">
    <text evidence="1">Belongs to the metallo-beta-lactamase superfamily.</text>
</comment>
<dbReference type="PROSITE" id="PS51318">
    <property type="entry name" value="TAT"/>
    <property type="match status" value="1"/>
</dbReference>
<dbReference type="SUPFAM" id="SSF56281">
    <property type="entry name" value="Metallo-hydrolase/oxidoreductase"/>
    <property type="match status" value="1"/>
</dbReference>
<evidence type="ECO:0000256" key="4">
    <source>
        <dbReference type="ARBA" id="ARBA00022833"/>
    </source>
</evidence>
<evidence type="ECO:0000256" key="1">
    <source>
        <dbReference type="ARBA" id="ARBA00007749"/>
    </source>
</evidence>
<keyword evidence="4" id="KW-0862">Zinc</keyword>
<organism evidence="6 7">
    <name type="scientific">Yoonia algicola</name>
    <dbReference type="NCBI Taxonomy" id="3137368"/>
    <lineage>
        <taxon>Bacteria</taxon>
        <taxon>Pseudomonadati</taxon>
        <taxon>Pseudomonadota</taxon>
        <taxon>Alphaproteobacteria</taxon>
        <taxon>Rhodobacterales</taxon>
        <taxon>Paracoccaceae</taxon>
        <taxon>Yoonia</taxon>
    </lineage>
</organism>
<evidence type="ECO:0000256" key="3">
    <source>
        <dbReference type="ARBA" id="ARBA00022801"/>
    </source>
</evidence>
<dbReference type="InterPro" id="IPR051013">
    <property type="entry name" value="MBL_superfamily_lactonases"/>
</dbReference>
<dbReference type="GO" id="GO:0046872">
    <property type="term" value="F:metal ion binding"/>
    <property type="evidence" value="ECO:0007669"/>
    <property type="project" value="UniProtKB-KW"/>
</dbReference>
<keyword evidence="7" id="KW-1185">Reference proteome</keyword>